<gene>
    <name evidence="2" type="ORF">M422DRAFT_254319</name>
</gene>
<evidence type="ECO:0000259" key="1">
    <source>
        <dbReference type="PROSITE" id="PS50181"/>
    </source>
</evidence>
<name>A0A0C9VVB3_SPHS4</name>
<dbReference type="AlphaFoldDB" id="A0A0C9VVB3"/>
<dbReference type="HOGENOM" id="CLU_540978_0_0_1"/>
<evidence type="ECO:0000313" key="3">
    <source>
        <dbReference type="Proteomes" id="UP000054279"/>
    </source>
</evidence>
<protein>
    <recommendedName>
        <fullName evidence="1">F-box domain-containing protein</fullName>
    </recommendedName>
</protein>
<reference evidence="2 3" key="1">
    <citation type="submission" date="2014-06" db="EMBL/GenBank/DDBJ databases">
        <title>Evolutionary Origins and Diversification of the Mycorrhizal Mutualists.</title>
        <authorList>
            <consortium name="DOE Joint Genome Institute"/>
            <consortium name="Mycorrhizal Genomics Consortium"/>
            <person name="Kohler A."/>
            <person name="Kuo A."/>
            <person name="Nagy L.G."/>
            <person name="Floudas D."/>
            <person name="Copeland A."/>
            <person name="Barry K.W."/>
            <person name="Cichocki N."/>
            <person name="Veneault-Fourrey C."/>
            <person name="LaButti K."/>
            <person name="Lindquist E.A."/>
            <person name="Lipzen A."/>
            <person name="Lundell T."/>
            <person name="Morin E."/>
            <person name="Murat C."/>
            <person name="Riley R."/>
            <person name="Ohm R."/>
            <person name="Sun H."/>
            <person name="Tunlid A."/>
            <person name="Henrissat B."/>
            <person name="Grigoriev I.V."/>
            <person name="Hibbett D.S."/>
            <person name="Martin F."/>
        </authorList>
    </citation>
    <scope>NUCLEOTIDE SEQUENCE [LARGE SCALE GENOMIC DNA]</scope>
    <source>
        <strain evidence="2 3">SS14</strain>
    </source>
</reference>
<evidence type="ECO:0000313" key="2">
    <source>
        <dbReference type="EMBL" id="KIJ42540.1"/>
    </source>
</evidence>
<proteinExistence type="predicted"/>
<dbReference type="PROSITE" id="PS50181">
    <property type="entry name" value="FBOX"/>
    <property type="match status" value="1"/>
</dbReference>
<dbReference type="InterPro" id="IPR001810">
    <property type="entry name" value="F-box_dom"/>
</dbReference>
<keyword evidence="3" id="KW-1185">Reference proteome</keyword>
<dbReference type="EMBL" id="KN837129">
    <property type="protein sequence ID" value="KIJ42540.1"/>
    <property type="molecule type" value="Genomic_DNA"/>
</dbReference>
<organism evidence="2 3">
    <name type="scientific">Sphaerobolus stellatus (strain SS14)</name>
    <dbReference type="NCBI Taxonomy" id="990650"/>
    <lineage>
        <taxon>Eukaryota</taxon>
        <taxon>Fungi</taxon>
        <taxon>Dikarya</taxon>
        <taxon>Basidiomycota</taxon>
        <taxon>Agaricomycotina</taxon>
        <taxon>Agaricomycetes</taxon>
        <taxon>Phallomycetidae</taxon>
        <taxon>Geastrales</taxon>
        <taxon>Sphaerobolaceae</taxon>
        <taxon>Sphaerobolus</taxon>
    </lineage>
</organism>
<dbReference type="SUPFAM" id="SSF52047">
    <property type="entry name" value="RNI-like"/>
    <property type="match status" value="1"/>
</dbReference>
<accession>A0A0C9VVB3</accession>
<dbReference type="Proteomes" id="UP000054279">
    <property type="component" value="Unassembled WGS sequence"/>
</dbReference>
<feature type="domain" description="F-box" evidence="1">
    <location>
        <begin position="1"/>
        <end position="60"/>
    </location>
</feature>
<sequence>MLLDLPIDVIESIIDEIQAPSTLFSLALTCTQLSTLIIPYHLDSRIIQCEFWREDIWNQLLQSKRVLNALRGIEVANDLSNIGVRDFSVFGSRDAKLEGPIGVEQMEAGIKMLRTIITKTSRLQQFICTLESEDIARFKPVFDSLAEVHGAALQELGVVITGGILNDAMVDFEQMLHTLTGLSRVSITSNNNDSTWLDDTIDILINHCPQLKSLCILTPSNSNNGTLKILPRNIVKKAKWHHLTTLTLRGYIISMNDDENHLPTEAYNGLATFLLRHPNLTALKVDLEPLGILRKDATPVECVPKLRALGLPVTEHDVRALAFCYRVFGDVFGQLEYFEGRVAKKHVGMLRSMYNMKTCRLFGWMHGELLGEFARAVRWVERIEVPACVFKRGNILTMQNKITMLLPLQSLTHLAGLMRYHDPDSHEGFNALCGLAGLRSLEFVEVAKEGNVSVPTKNSEEQGHEQRWIRLLRDVDGGFGGYMEAACESSIMWGGFFHGFGGIA</sequence>